<gene>
    <name evidence="14" type="ORF">GJJ30_01045</name>
</gene>
<evidence type="ECO:0000256" key="12">
    <source>
        <dbReference type="SAM" id="Phobius"/>
    </source>
</evidence>
<evidence type="ECO:0000256" key="5">
    <source>
        <dbReference type="ARBA" id="ARBA00022826"/>
    </source>
</evidence>
<feature type="transmembrane region" description="Helical" evidence="12">
    <location>
        <begin position="186"/>
        <end position="206"/>
    </location>
</feature>
<evidence type="ECO:0000256" key="2">
    <source>
        <dbReference type="ARBA" id="ARBA00022448"/>
    </source>
</evidence>
<keyword evidence="3" id="KW-0633">Potassium transport</keyword>
<proteinExistence type="predicted"/>
<dbReference type="AlphaFoldDB" id="A0A7K0EE52"/>
<feature type="domain" description="Ion transport" evidence="13">
    <location>
        <begin position="32"/>
        <end position="249"/>
    </location>
</feature>
<dbReference type="OrthoDB" id="9799090at2"/>
<keyword evidence="11" id="KW-0407">Ion channel</keyword>
<evidence type="ECO:0000256" key="1">
    <source>
        <dbReference type="ARBA" id="ARBA00004141"/>
    </source>
</evidence>
<keyword evidence="15" id="KW-1185">Reference proteome</keyword>
<dbReference type="Gene3D" id="1.10.287.70">
    <property type="match status" value="1"/>
</dbReference>
<keyword evidence="7" id="KW-0630">Potassium</keyword>
<keyword evidence="2" id="KW-0813">Transport</keyword>
<dbReference type="PRINTS" id="PR00169">
    <property type="entry name" value="KCHANNEL"/>
</dbReference>
<comment type="caution">
    <text evidence="14">The sequence shown here is derived from an EMBL/GenBank/DDBJ whole genome shotgun (WGS) entry which is preliminary data.</text>
</comment>
<dbReference type="EMBL" id="WJXZ01000001">
    <property type="protein sequence ID" value="MRS59861.1"/>
    <property type="molecule type" value="Genomic_DNA"/>
</dbReference>
<sequence>MSLAQSQNKRPTSHWRSRLHEVIFESDTPAGKTFDILLIGSILLSVTVVMLESIKSVRAAYGPVLNGIEWFFTGLFTIEYILRLISVRQPWRYALSFFGLVDILALLPTYLSWLVPGGHYLFTIRILRLLRVFRILKLSEYLSEATTLTTALRASRRKISVFILTVILLVVIIGSLMYLIEGEEHGFVSIPTGIYWAIVTLTTVGYGDLSPQTPAGKVLASLVMVMGYGIIAVPTGIVTVELSQAAQKSRVSAQACPSCGLEGHDADAVFCKYCGSQL</sequence>
<evidence type="ECO:0000256" key="11">
    <source>
        <dbReference type="ARBA" id="ARBA00023303"/>
    </source>
</evidence>
<evidence type="ECO:0000313" key="14">
    <source>
        <dbReference type="EMBL" id="MRS59861.1"/>
    </source>
</evidence>
<feature type="transmembrane region" description="Helical" evidence="12">
    <location>
        <begin position="159"/>
        <end position="180"/>
    </location>
</feature>
<evidence type="ECO:0000256" key="6">
    <source>
        <dbReference type="ARBA" id="ARBA00022882"/>
    </source>
</evidence>
<dbReference type="InterPro" id="IPR027359">
    <property type="entry name" value="Volt_channel_dom_sf"/>
</dbReference>
<dbReference type="Gene3D" id="1.20.120.350">
    <property type="entry name" value="Voltage-gated potassium channels. Chain C"/>
    <property type="match status" value="1"/>
</dbReference>
<keyword evidence="5" id="KW-0631">Potassium channel</keyword>
<dbReference type="Proteomes" id="UP000441754">
    <property type="component" value="Unassembled WGS sequence"/>
</dbReference>
<evidence type="ECO:0000256" key="3">
    <source>
        <dbReference type="ARBA" id="ARBA00022538"/>
    </source>
</evidence>
<dbReference type="PANTHER" id="PTHR11537">
    <property type="entry name" value="VOLTAGE-GATED POTASSIUM CHANNEL"/>
    <property type="match status" value="1"/>
</dbReference>
<comment type="subcellular location">
    <subcellularLocation>
        <location evidence="1">Membrane</location>
        <topology evidence="1">Multi-pass membrane protein</topology>
    </subcellularLocation>
</comment>
<dbReference type="GO" id="GO:0005249">
    <property type="term" value="F:voltage-gated potassium channel activity"/>
    <property type="evidence" value="ECO:0007669"/>
    <property type="project" value="InterPro"/>
</dbReference>
<feature type="transmembrane region" description="Helical" evidence="12">
    <location>
        <begin position="36"/>
        <end position="54"/>
    </location>
</feature>
<feature type="transmembrane region" description="Helical" evidence="12">
    <location>
        <begin position="60"/>
        <end position="82"/>
    </location>
</feature>
<keyword evidence="10 12" id="KW-0472">Membrane</keyword>
<feature type="transmembrane region" description="Helical" evidence="12">
    <location>
        <begin position="218"/>
        <end position="240"/>
    </location>
</feature>
<feature type="transmembrane region" description="Helical" evidence="12">
    <location>
        <begin position="94"/>
        <end position="113"/>
    </location>
</feature>
<dbReference type="RefSeq" id="WP_154172255.1">
    <property type="nucleotide sequence ID" value="NZ_WJXZ01000001.1"/>
</dbReference>
<dbReference type="SUPFAM" id="SSF81324">
    <property type="entry name" value="Voltage-gated potassium channels"/>
    <property type="match status" value="1"/>
</dbReference>
<accession>A0A7K0EE52</accession>
<keyword evidence="6" id="KW-0851">Voltage-gated channel</keyword>
<protein>
    <submittedName>
        <fullName evidence="14">Ion transporter</fullName>
    </submittedName>
</protein>
<evidence type="ECO:0000256" key="7">
    <source>
        <dbReference type="ARBA" id="ARBA00022958"/>
    </source>
</evidence>
<keyword evidence="4 12" id="KW-0812">Transmembrane</keyword>
<dbReference type="Pfam" id="PF00520">
    <property type="entry name" value="Ion_trans"/>
    <property type="match status" value="1"/>
</dbReference>
<keyword evidence="9" id="KW-0406">Ion transport</keyword>
<evidence type="ECO:0000256" key="9">
    <source>
        <dbReference type="ARBA" id="ARBA00023065"/>
    </source>
</evidence>
<evidence type="ECO:0000313" key="15">
    <source>
        <dbReference type="Proteomes" id="UP000441754"/>
    </source>
</evidence>
<dbReference type="GO" id="GO:0008076">
    <property type="term" value="C:voltage-gated potassium channel complex"/>
    <property type="evidence" value="ECO:0007669"/>
    <property type="project" value="InterPro"/>
</dbReference>
<evidence type="ECO:0000256" key="4">
    <source>
        <dbReference type="ARBA" id="ARBA00022692"/>
    </source>
</evidence>
<dbReference type="GO" id="GO:0001508">
    <property type="term" value="P:action potential"/>
    <property type="evidence" value="ECO:0007669"/>
    <property type="project" value="TreeGrafter"/>
</dbReference>
<name>A0A7K0EE52_9BACT</name>
<evidence type="ECO:0000256" key="10">
    <source>
        <dbReference type="ARBA" id="ARBA00023136"/>
    </source>
</evidence>
<dbReference type="InterPro" id="IPR028325">
    <property type="entry name" value="VG_K_chnl"/>
</dbReference>
<reference evidence="14 15" key="1">
    <citation type="journal article" date="2018" name="Antonie Van Leeuwenhoek">
        <title>Larkinella terrae sp. nov., isolated from soil on Jeju Island, South Korea.</title>
        <authorList>
            <person name="Ten L.N."/>
            <person name="Jeon J."/>
            <person name="Park S.J."/>
            <person name="Park S."/>
            <person name="Lee S.Y."/>
            <person name="Kim M.K."/>
            <person name="Jung H.Y."/>
        </authorList>
    </citation>
    <scope>NUCLEOTIDE SEQUENCE [LARGE SCALE GENOMIC DNA]</scope>
    <source>
        <strain evidence="14 15">KCTC 52001</strain>
    </source>
</reference>
<evidence type="ECO:0000259" key="13">
    <source>
        <dbReference type="Pfam" id="PF00520"/>
    </source>
</evidence>
<dbReference type="InterPro" id="IPR005821">
    <property type="entry name" value="Ion_trans_dom"/>
</dbReference>
<evidence type="ECO:0000256" key="8">
    <source>
        <dbReference type="ARBA" id="ARBA00022989"/>
    </source>
</evidence>
<keyword evidence="8 12" id="KW-1133">Transmembrane helix</keyword>
<dbReference type="PANTHER" id="PTHR11537:SF254">
    <property type="entry name" value="POTASSIUM VOLTAGE-GATED CHANNEL PROTEIN SHAB"/>
    <property type="match status" value="1"/>
</dbReference>
<organism evidence="14 15">
    <name type="scientific">Larkinella terrae</name>
    <dbReference type="NCBI Taxonomy" id="2025311"/>
    <lineage>
        <taxon>Bacteria</taxon>
        <taxon>Pseudomonadati</taxon>
        <taxon>Bacteroidota</taxon>
        <taxon>Cytophagia</taxon>
        <taxon>Cytophagales</taxon>
        <taxon>Spirosomataceae</taxon>
        <taxon>Larkinella</taxon>
    </lineage>
</organism>